<feature type="compositionally biased region" description="Basic and acidic residues" evidence="6">
    <location>
        <begin position="73"/>
        <end position="84"/>
    </location>
</feature>
<feature type="region of interest" description="Disordered" evidence="6">
    <location>
        <begin position="61"/>
        <end position="93"/>
    </location>
</feature>
<evidence type="ECO:0000259" key="8">
    <source>
        <dbReference type="Pfam" id="PF04024"/>
    </source>
</evidence>
<name>A0A9D2KYK3_9LACT</name>
<feature type="transmembrane region" description="Helical" evidence="7">
    <location>
        <begin position="33"/>
        <end position="57"/>
    </location>
</feature>
<reference evidence="9" key="2">
    <citation type="submission" date="2021-04" db="EMBL/GenBank/DDBJ databases">
        <authorList>
            <person name="Gilroy R."/>
        </authorList>
    </citation>
    <scope>NUCLEOTIDE SEQUENCE</scope>
    <source>
        <strain evidence="9">CHK171-505</strain>
    </source>
</reference>
<evidence type="ECO:0000256" key="7">
    <source>
        <dbReference type="SAM" id="Phobius"/>
    </source>
</evidence>
<dbReference type="InterPro" id="IPR052027">
    <property type="entry name" value="PspC"/>
</dbReference>
<evidence type="ECO:0000313" key="9">
    <source>
        <dbReference type="EMBL" id="HJA91394.1"/>
    </source>
</evidence>
<evidence type="ECO:0000313" key="10">
    <source>
        <dbReference type="Proteomes" id="UP000886856"/>
    </source>
</evidence>
<protein>
    <submittedName>
        <fullName evidence="9">PspC domain-containing protein</fullName>
    </submittedName>
</protein>
<keyword evidence="5 7" id="KW-0472">Membrane</keyword>
<accession>A0A9D2KYK3</accession>
<comment type="caution">
    <text evidence="9">The sequence shown here is derived from an EMBL/GenBank/DDBJ whole genome shotgun (WGS) entry which is preliminary data.</text>
</comment>
<dbReference type="PANTHER" id="PTHR33885:SF3">
    <property type="entry name" value="PHAGE SHOCK PROTEIN C"/>
    <property type="match status" value="1"/>
</dbReference>
<keyword evidence="4 7" id="KW-1133">Transmembrane helix</keyword>
<keyword evidence="3 7" id="KW-0812">Transmembrane</keyword>
<evidence type="ECO:0000256" key="6">
    <source>
        <dbReference type="SAM" id="MobiDB-lite"/>
    </source>
</evidence>
<dbReference type="AlphaFoldDB" id="A0A9D2KYK3"/>
<dbReference type="GO" id="GO:0005886">
    <property type="term" value="C:plasma membrane"/>
    <property type="evidence" value="ECO:0007669"/>
    <property type="project" value="UniProtKB-SubCell"/>
</dbReference>
<feature type="domain" description="Phage shock protein PspC N-terminal" evidence="8">
    <location>
        <begin position="2"/>
        <end position="59"/>
    </location>
</feature>
<reference evidence="9" key="1">
    <citation type="journal article" date="2021" name="PeerJ">
        <title>Extensive microbial diversity within the chicken gut microbiome revealed by metagenomics and culture.</title>
        <authorList>
            <person name="Gilroy R."/>
            <person name="Ravi A."/>
            <person name="Getino M."/>
            <person name="Pursley I."/>
            <person name="Horton D.L."/>
            <person name="Alikhan N.F."/>
            <person name="Baker D."/>
            <person name="Gharbi K."/>
            <person name="Hall N."/>
            <person name="Watson M."/>
            <person name="Adriaenssens E.M."/>
            <person name="Foster-Nyarko E."/>
            <person name="Jarju S."/>
            <person name="Secka A."/>
            <person name="Antonio M."/>
            <person name="Oren A."/>
            <person name="Chaudhuri R.R."/>
            <person name="La Ragione R."/>
            <person name="Hildebrand F."/>
            <person name="Pallen M.J."/>
        </authorList>
    </citation>
    <scope>NUCLEOTIDE SEQUENCE</scope>
    <source>
        <strain evidence="9">CHK171-505</strain>
    </source>
</reference>
<evidence type="ECO:0000256" key="4">
    <source>
        <dbReference type="ARBA" id="ARBA00022989"/>
    </source>
</evidence>
<dbReference type="EMBL" id="DWYW01000267">
    <property type="protein sequence ID" value="HJA91394.1"/>
    <property type="molecule type" value="Genomic_DNA"/>
</dbReference>
<evidence type="ECO:0000256" key="3">
    <source>
        <dbReference type="ARBA" id="ARBA00022692"/>
    </source>
</evidence>
<dbReference type="InterPro" id="IPR007168">
    <property type="entry name" value="Phageshock_PspC_N"/>
</dbReference>
<evidence type="ECO:0000256" key="5">
    <source>
        <dbReference type="ARBA" id="ARBA00023136"/>
    </source>
</evidence>
<dbReference type="PANTHER" id="PTHR33885">
    <property type="entry name" value="PHAGE SHOCK PROTEIN C"/>
    <property type="match status" value="1"/>
</dbReference>
<proteinExistence type="predicted"/>
<organism evidence="9 10">
    <name type="scientific">Candidatus Jeotgalibaca merdavium</name>
    <dbReference type="NCBI Taxonomy" id="2838627"/>
    <lineage>
        <taxon>Bacteria</taxon>
        <taxon>Bacillati</taxon>
        <taxon>Bacillota</taxon>
        <taxon>Bacilli</taxon>
        <taxon>Lactobacillales</taxon>
        <taxon>Carnobacteriaceae</taxon>
        <taxon>Jeotgalibaca</taxon>
    </lineage>
</organism>
<evidence type="ECO:0000256" key="2">
    <source>
        <dbReference type="ARBA" id="ARBA00022475"/>
    </source>
</evidence>
<sequence length="93" mass="10629">MKKLTKSATDRQVSGVLGGIAEYFGIDSTIIRIIFIIFVFAGVGSPVFLYILLAILLPEPERPRSNRRPNAYRNERKEAKPIQKDEDEDWSDF</sequence>
<evidence type="ECO:0000256" key="1">
    <source>
        <dbReference type="ARBA" id="ARBA00004162"/>
    </source>
</evidence>
<keyword evidence="2" id="KW-1003">Cell membrane</keyword>
<dbReference type="Proteomes" id="UP000886856">
    <property type="component" value="Unassembled WGS sequence"/>
</dbReference>
<comment type="subcellular location">
    <subcellularLocation>
        <location evidence="1">Cell membrane</location>
        <topology evidence="1">Single-pass membrane protein</topology>
    </subcellularLocation>
</comment>
<dbReference type="Pfam" id="PF04024">
    <property type="entry name" value="PspC"/>
    <property type="match status" value="1"/>
</dbReference>
<gene>
    <name evidence="9" type="ORF">H9948_11455</name>
</gene>